<protein>
    <submittedName>
        <fullName evidence="1">Uncharacterized protein</fullName>
    </submittedName>
</protein>
<evidence type="ECO:0000313" key="1">
    <source>
        <dbReference type="EMBL" id="QHU03679.1"/>
    </source>
</evidence>
<sequence length="194" mass="21413">MNKHQKYLFILLVVCCSLAIMRRLFTEAYEEEGLGGIKDPGTVPISDEDEEIDIQKNAREAPVRQDLSELSEPVKQDCSGTYDGLGCPGFCGFEGGKIVNKWITELEPMHGGKECPEDEVLECPATDPCPVNCEGYHEEYPFCPSYCGYEGGTVTRKWITTTPPQHGGTACPNDMEVDCPANDTCISVKSVMKF</sequence>
<organism evidence="1">
    <name type="scientific">viral metagenome</name>
    <dbReference type="NCBI Taxonomy" id="1070528"/>
    <lineage>
        <taxon>unclassified sequences</taxon>
        <taxon>metagenomes</taxon>
        <taxon>organismal metagenomes</taxon>
    </lineage>
</organism>
<name>A0A6C0JDH9_9ZZZZ</name>
<reference evidence="1" key="1">
    <citation type="journal article" date="2020" name="Nature">
        <title>Giant virus diversity and host interactions through global metagenomics.</title>
        <authorList>
            <person name="Schulz F."/>
            <person name="Roux S."/>
            <person name="Paez-Espino D."/>
            <person name="Jungbluth S."/>
            <person name="Walsh D.A."/>
            <person name="Denef V.J."/>
            <person name="McMahon K.D."/>
            <person name="Konstantinidis K.T."/>
            <person name="Eloe-Fadrosh E.A."/>
            <person name="Kyrpides N.C."/>
            <person name="Woyke T."/>
        </authorList>
    </citation>
    <scope>NUCLEOTIDE SEQUENCE</scope>
    <source>
        <strain evidence="1">GVMAG-M-3300027206-1</strain>
    </source>
</reference>
<dbReference type="AlphaFoldDB" id="A0A6C0JDH9"/>
<dbReference type="EMBL" id="MN740385">
    <property type="protein sequence ID" value="QHU03679.1"/>
    <property type="molecule type" value="Genomic_DNA"/>
</dbReference>
<accession>A0A6C0JDH9</accession>
<proteinExistence type="predicted"/>